<dbReference type="InterPro" id="IPR012549">
    <property type="entry name" value="EptA-like_N"/>
</dbReference>
<feature type="transmembrane region" description="Helical" evidence="8">
    <location>
        <begin position="48"/>
        <end position="73"/>
    </location>
</feature>
<dbReference type="SUPFAM" id="SSF53649">
    <property type="entry name" value="Alkaline phosphatase-like"/>
    <property type="match status" value="1"/>
</dbReference>
<feature type="transmembrane region" description="Helical" evidence="8">
    <location>
        <begin position="122"/>
        <end position="143"/>
    </location>
</feature>
<feature type="domain" description="Sulfatase N-terminal" evidence="9">
    <location>
        <begin position="239"/>
        <end position="529"/>
    </location>
</feature>
<feature type="transmembrane region" description="Helical" evidence="8">
    <location>
        <begin position="80"/>
        <end position="102"/>
    </location>
</feature>
<evidence type="ECO:0000256" key="2">
    <source>
        <dbReference type="ARBA" id="ARBA00022475"/>
    </source>
</evidence>
<accession>A0ABQ6BP49</accession>
<evidence type="ECO:0000259" key="10">
    <source>
        <dbReference type="Pfam" id="PF08019"/>
    </source>
</evidence>
<reference evidence="12" key="1">
    <citation type="journal article" date="2019" name="Int. J. Syst. Evol. Microbiol.">
        <title>The Global Catalogue of Microorganisms (GCM) 10K type strain sequencing project: providing services to taxonomists for standard genome sequencing and annotation.</title>
        <authorList>
            <consortium name="The Broad Institute Genomics Platform"/>
            <consortium name="The Broad Institute Genome Sequencing Center for Infectious Disease"/>
            <person name="Wu L."/>
            <person name="Ma J."/>
        </authorList>
    </citation>
    <scope>NUCLEOTIDE SEQUENCE [LARGE SCALE GENOMIC DNA]</scope>
    <source>
        <strain evidence="12">NBRC 104970</strain>
    </source>
</reference>
<evidence type="ECO:0000256" key="7">
    <source>
        <dbReference type="ARBA" id="ARBA00023136"/>
    </source>
</evidence>
<evidence type="ECO:0000256" key="8">
    <source>
        <dbReference type="SAM" id="Phobius"/>
    </source>
</evidence>
<keyword evidence="5 8" id="KW-0812">Transmembrane</keyword>
<dbReference type="CDD" id="cd16017">
    <property type="entry name" value="LptA"/>
    <property type="match status" value="1"/>
</dbReference>
<evidence type="ECO:0000313" key="12">
    <source>
        <dbReference type="Proteomes" id="UP001156836"/>
    </source>
</evidence>
<sequence length="546" mass="61127">MLSLPPKWFRLPSLRPEWITLVAIGFLLLFCNGPFWSRLLAVQPLTSANWLSFVAAFALLLALLNLILTLLAWPYVLRPFLTFLLLATSLVAYFMNQYGVMIDAGMVRNAVETDPAEVRDLLTMKLFAYLLLLGVLPSWLLWRTPIRWRSTGREALVKLMVVAVSLLAILCIALSYYQTFASVARNHRDLRFLLTPTNYIQATNSYLKQRLRSERTFTPIGTDAKLGAAWAKRPRKSLTVIVVGETARADHFSLNGYGRNTNPLLAKQQGLINFGNVWSCGTETAVSLPCMFSDLGRSNFDREKAEGRGNLLDVLQQAGLAVQWRDNQSGCKGVCARVPNEDVRDSKIPSACPKAGECLDEVLLAGLGARLDALDRDTVLVLHMMGSHGPAYYSRSPDAFKAFRPECRTSQLDRCSREQIVNSFDNSLRYTDYVLSSLIDLLRSKADRVDGAMIYLSDHGESLGENNLYLHGTPYLFAPDGQKHVPAVMWFSDGYQRDFGVNRSCLVARSGQAYSQDNLFHSVLGLLDVQTKAYNRQLDLFAPCRT</sequence>
<dbReference type="InterPro" id="IPR000917">
    <property type="entry name" value="Sulfatase_N"/>
</dbReference>
<dbReference type="NCBIfam" id="NF028537">
    <property type="entry name" value="P_eth_NH2_trans"/>
    <property type="match status" value="1"/>
</dbReference>
<dbReference type="Pfam" id="PF00884">
    <property type="entry name" value="Sulfatase"/>
    <property type="match status" value="1"/>
</dbReference>
<dbReference type="EMBL" id="BSOZ01000008">
    <property type="protein sequence ID" value="GLS03795.1"/>
    <property type="molecule type" value="Genomic_DNA"/>
</dbReference>
<keyword evidence="2" id="KW-1003">Cell membrane</keyword>
<dbReference type="Gene3D" id="3.40.720.10">
    <property type="entry name" value="Alkaline Phosphatase, subunit A"/>
    <property type="match status" value="1"/>
</dbReference>
<dbReference type="Pfam" id="PF08019">
    <property type="entry name" value="EptA_B_N"/>
    <property type="match status" value="1"/>
</dbReference>
<evidence type="ECO:0000256" key="4">
    <source>
        <dbReference type="ARBA" id="ARBA00022679"/>
    </source>
</evidence>
<keyword evidence="12" id="KW-1185">Reference proteome</keyword>
<gene>
    <name evidence="11" type="ORF">GCM10007860_09400</name>
</gene>
<keyword evidence="3" id="KW-0997">Cell inner membrane</keyword>
<feature type="domain" description="Phosphoethanolamine transferase N-terminal" evidence="10">
    <location>
        <begin position="60"/>
        <end position="210"/>
    </location>
</feature>
<organism evidence="11 12">
    <name type="scientific">Chitiniphilus shinanonensis</name>
    <dbReference type="NCBI Taxonomy" id="553088"/>
    <lineage>
        <taxon>Bacteria</taxon>
        <taxon>Pseudomonadati</taxon>
        <taxon>Pseudomonadota</taxon>
        <taxon>Betaproteobacteria</taxon>
        <taxon>Neisseriales</taxon>
        <taxon>Chitinibacteraceae</taxon>
        <taxon>Chitiniphilus</taxon>
    </lineage>
</organism>
<keyword evidence="6 8" id="KW-1133">Transmembrane helix</keyword>
<proteinExistence type="predicted"/>
<dbReference type="PANTHER" id="PTHR30443:SF0">
    <property type="entry name" value="PHOSPHOETHANOLAMINE TRANSFERASE EPTA"/>
    <property type="match status" value="1"/>
</dbReference>
<evidence type="ECO:0000313" key="11">
    <source>
        <dbReference type="EMBL" id="GLS03795.1"/>
    </source>
</evidence>
<evidence type="ECO:0000256" key="6">
    <source>
        <dbReference type="ARBA" id="ARBA00022989"/>
    </source>
</evidence>
<feature type="transmembrane region" description="Helical" evidence="8">
    <location>
        <begin position="18"/>
        <end position="36"/>
    </location>
</feature>
<evidence type="ECO:0000256" key="3">
    <source>
        <dbReference type="ARBA" id="ARBA00022519"/>
    </source>
</evidence>
<dbReference type="RefSeq" id="WP_018746983.1">
    <property type="nucleotide sequence ID" value="NZ_BSOZ01000008.1"/>
</dbReference>
<dbReference type="GO" id="GO:0016740">
    <property type="term" value="F:transferase activity"/>
    <property type="evidence" value="ECO:0007669"/>
    <property type="project" value="UniProtKB-KW"/>
</dbReference>
<evidence type="ECO:0000256" key="1">
    <source>
        <dbReference type="ARBA" id="ARBA00004429"/>
    </source>
</evidence>
<comment type="caution">
    <text evidence="11">The sequence shown here is derived from an EMBL/GenBank/DDBJ whole genome shotgun (WGS) entry which is preliminary data.</text>
</comment>
<dbReference type="Proteomes" id="UP001156836">
    <property type="component" value="Unassembled WGS sequence"/>
</dbReference>
<dbReference type="InterPro" id="IPR017850">
    <property type="entry name" value="Alkaline_phosphatase_core_sf"/>
</dbReference>
<comment type="subcellular location">
    <subcellularLocation>
        <location evidence="1">Cell inner membrane</location>
        <topology evidence="1">Multi-pass membrane protein</topology>
    </subcellularLocation>
</comment>
<dbReference type="InterPro" id="IPR040423">
    <property type="entry name" value="PEA_transferase"/>
</dbReference>
<feature type="transmembrane region" description="Helical" evidence="8">
    <location>
        <begin position="155"/>
        <end position="177"/>
    </location>
</feature>
<keyword evidence="4 11" id="KW-0808">Transferase</keyword>
<evidence type="ECO:0000259" key="9">
    <source>
        <dbReference type="Pfam" id="PF00884"/>
    </source>
</evidence>
<dbReference type="InterPro" id="IPR058130">
    <property type="entry name" value="PEA_transf_C"/>
</dbReference>
<dbReference type="PANTHER" id="PTHR30443">
    <property type="entry name" value="INNER MEMBRANE PROTEIN"/>
    <property type="match status" value="1"/>
</dbReference>
<evidence type="ECO:0000256" key="5">
    <source>
        <dbReference type="ARBA" id="ARBA00022692"/>
    </source>
</evidence>
<keyword evidence="7 8" id="KW-0472">Membrane</keyword>
<name>A0ABQ6BP49_9NEIS</name>
<protein>
    <submittedName>
        <fullName evidence="11">Phosphoethanolamine--lipid A transferase EptA</fullName>
    </submittedName>
</protein>